<dbReference type="RefSeq" id="WP_338392332.1">
    <property type="nucleotide sequence ID" value="NZ_AP025314.1"/>
</dbReference>
<dbReference type="Proteomes" id="UP001348817">
    <property type="component" value="Chromosome"/>
</dbReference>
<keyword evidence="1" id="KW-0472">Membrane</keyword>
<proteinExistence type="predicted"/>
<protein>
    <submittedName>
        <fullName evidence="2">Uncharacterized protein</fullName>
    </submittedName>
</protein>
<feature type="transmembrane region" description="Helical" evidence="1">
    <location>
        <begin position="115"/>
        <end position="135"/>
    </location>
</feature>
<accession>A0AAU9CKT1</accession>
<dbReference type="KEGG" id="fax:FUAX_32300"/>
<evidence type="ECO:0000313" key="3">
    <source>
        <dbReference type="Proteomes" id="UP001348817"/>
    </source>
</evidence>
<dbReference type="EMBL" id="AP025314">
    <property type="protein sequence ID" value="BDD10798.1"/>
    <property type="molecule type" value="Genomic_DNA"/>
</dbReference>
<organism evidence="2 3">
    <name type="scientific">Fulvitalea axinellae</name>
    <dbReference type="NCBI Taxonomy" id="1182444"/>
    <lineage>
        <taxon>Bacteria</taxon>
        <taxon>Pseudomonadati</taxon>
        <taxon>Bacteroidota</taxon>
        <taxon>Cytophagia</taxon>
        <taxon>Cytophagales</taxon>
        <taxon>Persicobacteraceae</taxon>
        <taxon>Fulvitalea</taxon>
    </lineage>
</organism>
<keyword evidence="3" id="KW-1185">Reference proteome</keyword>
<dbReference type="AlphaFoldDB" id="A0AAU9CKT1"/>
<keyword evidence="1" id="KW-1133">Transmembrane helix</keyword>
<reference evidence="2 3" key="1">
    <citation type="submission" date="2021-12" db="EMBL/GenBank/DDBJ databases">
        <title>Genome sequencing of bacteria with rrn-lacking chromosome and rrn-plasmid.</title>
        <authorList>
            <person name="Anda M."/>
            <person name="Iwasaki W."/>
        </authorList>
    </citation>
    <scope>NUCLEOTIDE SEQUENCE [LARGE SCALE GENOMIC DNA]</scope>
    <source>
        <strain evidence="2 3">DSM 100852</strain>
    </source>
</reference>
<keyword evidence="1" id="KW-0812">Transmembrane</keyword>
<gene>
    <name evidence="2" type="ORF">FUAX_32300</name>
</gene>
<evidence type="ECO:0000313" key="2">
    <source>
        <dbReference type="EMBL" id="BDD10798.1"/>
    </source>
</evidence>
<name>A0AAU9CKT1_9BACT</name>
<evidence type="ECO:0000256" key="1">
    <source>
        <dbReference type="SAM" id="Phobius"/>
    </source>
</evidence>
<sequence length="392" mass="44053">MNDNPSLVDISLGRVKQSRQFYRSATSQALLEYLVRASEKGETPKELQIAVEVLGKKVDSDKELNVRPYISKTRKKLEEYYQTEGRYDEMRFELPKGNYRIAFHKKEESKKPGRLLAGALALLGISLVAHLFFILSGPSDDGKIKNLPIWSGFTNSDKQTAIILGDHYFVHAKLENGMSGTVRLIGVNDDNNLAELNKELAENGEFLAKSKVSYVNRQGPRGLFNVMGILGGGNTDTQMLYSSKVKWEDIKDKNAIFIGSIKTLALFGSLTKQLGFSYEHRTLSVIDGQDTVSFKNSSGSYPHSEYAATFHFTTEDGRRVLFFFCDNDIGNIGALKYFTDPEGIKAFAKEHLNGDTENFISVFEVKGQDQQDFSVKPCLVRELKQPVEELWP</sequence>